<keyword evidence="7" id="KW-1185">Reference proteome</keyword>
<dbReference type="GO" id="GO:0005576">
    <property type="term" value="C:extracellular region"/>
    <property type="evidence" value="ECO:0007669"/>
    <property type="project" value="UniProtKB-SubCell"/>
</dbReference>
<dbReference type="EMBL" id="NBNE01004004">
    <property type="protein sequence ID" value="OWZ06344.1"/>
    <property type="molecule type" value="Genomic_DNA"/>
</dbReference>
<dbReference type="Proteomes" id="UP000198211">
    <property type="component" value="Unassembled WGS sequence"/>
</dbReference>
<organism evidence="6 7">
    <name type="scientific">Phytophthora megakarya</name>
    <dbReference type="NCBI Taxonomy" id="4795"/>
    <lineage>
        <taxon>Eukaryota</taxon>
        <taxon>Sar</taxon>
        <taxon>Stramenopiles</taxon>
        <taxon>Oomycota</taxon>
        <taxon>Peronosporomycetes</taxon>
        <taxon>Peronosporales</taxon>
        <taxon>Peronosporaceae</taxon>
        <taxon>Phytophthora</taxon>
    </lineage>
</organism>
<comment type="caution">
    <text evidence="6">The sequence shown here is derived from an EMBL/GenBank/DDBJ whole genome shotgun (WGS) entry which is preliminary data.</text>
</comment>
<proteinExistence type="inferred from homology"/>
<comment type="similarity">
    <text evidence="2 5">Belongs to the RxLR effector family.</text>
</comment>
<gene>
    <name evidence="6" type="ORF">PHMEG_00021412</name>
</gene>
<name>A0A225VMK5_9STRA</name>
<dbReference type="Pfam" id="PF16810">
    <property type="entry name" value="RXLR"/>
    <property type="match status" value="1"/>
</dbReference>
<comment type="function">
    <text evidence="5">Effector that suppresses plant defense responses during pathogen infection.</text>
</comment>
<evidence type="ECO:0000313" key="7">
    <source>
        <dbReference type="Proteomes" id="UP000198211"/>
    </source>
</evidence>
<evidence type="ECO:0000256" key="3">
    <source>
        <dbReference type="ARBA" id="ARBA00022525"/>
    </source>
</evidence>
<evidence type="ECO:0000256" key="1">
    <source>
        <dbReference type="ARBA" id="ARBA00004613"/>
    </source>
</evidence>
<accession>A0A225VMK5</accession>
<sequence>MRLSFFLVAFAVTFLTRTAALSPNNVIISGVPLKRPNSLRGNQDNGDRFLRIHETIRGDEDNIGEERGLDKFLNKIRYQSQGAHGAENLNQVTMARTYLQENPTLFNPMRTDSTQRYNTYAIWRGMQYHSDEVKQAMELNGYSAKEVKEFVKEYKSFKPATLSFT</sequence>
<evidence type="ECO:0000256" key="2">
    <source>
        <dbReference type="ARBA" id="ARBA00010400"/>
    </source>
</evidence>
<reference evidence="7" key="1">
    <citation type="submission" date="2017-03" db="EMBL/GenBank/DDBJ databases">
        <title>Phytopthora megakarya and P. palmivora, two closely related causual agents of cacao black pod achieved similar genome size and gene model numbers by different mechanisms.</title>
        <authorList>
            <person name="Ali S."/>
            <person name="Shao J."/>
            <person name="Larry D.J."/>
            <person name="Kronmiller B."/>
            <person name="Shen D."/>
            <person name="Strem M.D."/>
            <person name="Melnick R.L."/>
            <person name="Guiltinan M.J."/>
            <person name="Tyler B.M."/>
            <person name="Meinhardt L.W."/>
            <person name="Bailey B.A."/>
        </authorList>
    </citation>
    <scope>NUCLEOTIDE SEQUENCE [LARGE SCALE GENOMIC DNA]</scope>
    <source>
        <strain evidence="7">zdho120</strain>
    </source>
</reference>
<evidence type="ECO:0000256" key="4">
    <source>
        <dbReference type="ARBA" id="ARBA00022729"/>
    </source>
</evidence>
<dbReference type="OrthoDB" id="141637at2759"/>
<dbReference type="InterPro" id="IPR031825">
    <property type="entry name" value="RXLR"/>
</dbReference>
<comment type="subcellular location">
    <subcellularLocation>
        <location evidence="1 5">Secreted</location>
    </subcellularLocation>
</comment>
<comment type="domain">
    <text evidence="5">The RxLR-dEER motif acts to carry the protein into the host cell cytoplasm through binding to cell surface phosphatidylinositol-3-phosphate.</text>
</comment>
<evidence type="ECO:0000313" key="6">
    <source>
        <dbReference type="EMBL" id="OWZ06344.1"/>
    </source>
</evidence>
<feature type="chain" id="PRO_5028504165" description="RxLR effector protein" evidence="5">
    <location>
        <begin position="21"/>
        <end position="165"/>
    </location>
</feature>
<feature type="signal peptide" evidence="5">
    <location>
        <begin position="1"/>
        <end position="20"/>
    </location>
</feature>
<protein>
    <recommendedName>
        <fullName evidence="5">RxLR effector protein</fullName>
    </recommendedName>
</protein>
<keyword evidence="3 5" id="KW-0964">Secreted</keyword>
<evidence type="ECO:0000256" key="5">
    <source>
        <dbReference type="RuleBase" id="RU367124"/>
    </source>
</evidence>
<keyword evidence="4 5" id="KW-0732">Signal</keyword>
<dbReference type="AlphaFoldDB" id="A0A225VMK5"/>